<comment type="similarity">
    <text evidence="5">Belongs to the protein N5-glutamine methyltransferase family. PrmC subfamily.</text>
</comment>
<dbReference type="GO" id="GO:0003676">
    <property type="term" value="F:nucleic acid binding"/>
    <property type="evidence" value="ECO:0007669"/>
    <property type="project" value="InterPro"/>
</dbReference>
<evidence type="ECO:0000313" key="8">
    <source>
        <dbReference type="EMBL" id="HIR60026.1"/>
    </source>
</evidence>
<evidence type="ECO:0000256" key="2">
    <source>
        <dbReference type="ARBA" id="ARBA00022679"/>
    </source>
</evidence>
<sequence length="295" mass="32694">MGAVTLEQLPALLERTGVTLREAERAVRGLLASVTDSPQFEAAEMLMAAYGVDKSAILLGGKLPPDAEKREALLTMVRRRLGREPLQYILGRWDFFGRPFYVGEGVLIPRPDTEVLMEQVLLGLEGIRSPRVLELCGGSGCLAVTLSLERPDAEVWSVEKSEDAYRYLTRNNEALGAGVRPVLGDAFDTDSVEGDFDCILCNPPYLSAKDMAELEPELSYEPEMALYGDRDGLYFYRRLTSLWTPRLKKGGLFAYEIGVGQETAVSRLMEEAGLNTICQTRDYSGIMRVVTARKP</sequence>
<dbReference type="Gene3D" id="1.10.8.10">
    <property type="entry name" value="DNA helicase RuvA subunit, C-terminal domain"/>
    <property type="match status" value="1"/>
</dbReference>
<keyword evidence="2 5" id="KW-0808">Transferase</keyword>
<feature type="binding site" evidence="5">
    <location>
        <begin position="202"/>
        <end position="205"/>
    </location>
    <ligand>
        <name>substrate</name>
    </ligand>
</feature>
<keyword evidence="3 5" id="KW-0949">S-adenosyl-L-methionine</keyword>
<dbReference type="InterPro" id="IPR019874">
    <property type="entry name" value="RF_methyltr_PrmC"/>
</dbReference>
<dbReference type="InterPro" id="IPR007848">
    <property type="entry name" value="Small_mtfrase_dom"/>
</dbReference>
<evidence type="ECO:0000259" key="7">
    <source>
        <dbReference type="Pfam" id="PF17827"/>
    </source>
</evidence>
<comment type="function">
    <text evidence="5">Methylates the class 1 translation termination release factors RF1/PrfA and RF2/PrfB on the glutamine residue of the universally conserved GGQ motif.</text>
</comment>
<dbReference type="Gene3D" id="3.40.50.150">
    <property type="entry name" value="Vaccinia Virus protein VP39"/>
    <property type="match status" value="1"/>
</dbReference>
<protein>
    <recommendedName>
        <fullName evidence="5">Release factor glutamine methyltransferase</fullName>
        <shortName evidence="5">RF MTase</shortName>
        <ecNumber evidence="5">2.1.1.297</ecNumber>
    </recommendedName>
    <alternativeName>
        <fullName evidence="5">N5-glutamine methyltransferase PrmC</fullName>
    </alternativeName>
    <alternativeName>
        <fullName evidence="5">Protein-(glutamine-N5) MTase PrmC</fullName>
    </alternativeName>
    <alternativeName>
        <fullName evidence="5">Protein-glutamine N-methyltransferase PrmC</fullName>
    </alternativeName>
</protein>
<dbReference type="InterPro" id="IPR040758">
    <property type="entry name" value="PrmC_N"/>
</dbReference>
<evidence type="ECO:0000256" key="1">
    <source>
        <dbReference type="ARBA" id="ARBA00022603"/>
    </source>
</evidence>
<dbReference type="EMBL" id="DVHA01000013">
    <property type="protein sequence ID" value="HIR60026.1"/>
    <property type="molecule type" value="Genomic_DNA"/>
</dbReference>
<reference evidence="8" key="1">
    <citation type="submission" date="2020-10" db="EMBL/GenBank/DDBJ databases">
        <authorList>
            <person name="Gilroy R."/>
        </authorList>
    </citation>
    <scope>NUCLEOTIDE SEQUENCE</scope>
    <source>
        <strain evidence="8">CHK189-12415</strain>
    </source>
</reference>
<dbReference type="PANTHER" id="PTHR18895:SF74">
    <property type="entry name" value="MTRF1L RELEASE FACTOR GLUTAMINE METHYLTRANSFERASE"/>
    <property type="match status" value="1"/>
</dbReference>
<evidence type="ECO:0000259" key="6">
    <source>
        <dbReference type="Pfam" id="PF05175"/>
    </source>
</evidence>
<evidence type="ECO:0000313" key="9">
    <source>
        <dbReference type="Proteomes" id="UP000824241"/>
    </source>
</evidence>
<name>A0A9D1DVZ9_9FIRM</name>
<dbReference type="HAMAP" id="MF_02126">
    <property type="entry name" value="RF_methyltr_PrmC"/>
    <property type="match status" value="1"/>
</dbReference>
<dbReference type="InterPro" id="IPR029063">
    <property type="entry name" value="SAM-dependent_MTases_sf"/>
</dbReference>
<evidence type="ECO:0000256" key="4">
    <source>
        <dbReference type="ARBA" id="ARBA00048391"/>
    </source>
</evidence>
<accession>A0A9D1DVZ9</accession>
<gene>
    <name evidence="5 8" type="primary">prmC</name>
    <name evidence="8" type="ORF">IAB37_00395</name>
</gene>
<evidence type="ECO:0000256" key="5">
    <source>
        <dbReference type="HAMAP-Rule" id="MF_02126"/>
    </source>
</evidence>
<dbReference type="NCBIfam" id="TIGR03534">
    <property type="entry name" value="RF_mod_PrmC"/>
    <property type="match status" value="1"/>
</dbReference>
<reference evidence="8" key="2">
    <citation type="journal article" date="2021" name="PeerJ">
        <title>Extensive microbial diversity within the chicken gut microbiome revealed by metagenomics and culture.</title>
        <authorList>
            <person name="Gilroy R."/>
            <person name="Ravi A."/>
            <person name="Getino M."/>
            <person name="Pursley I."/>
            <person name="Horton D.L."/>
            <person name="Alikhan N.F."/>
            <person name="Baker D."/>
            <person name="Gharbi K."/>
            <person name="Hall N."/>
            <person name="Watson M."/>
            <person name="Adriaenssens E.M."/>
            <person name="Foster-Nyarko E."/>
            <person name="Jarju S."/>
            <person name="Secka A."/>
            <person name="Antonio M."/>
            <person name="Oren A."/>
            <person name="Chaudhuri R.R."/>
            <person name="La Ragione R."/>
            <person name="Hildebrand F."/>
            <person name="Pallen M.J."/>
        </authorList>
    </citation>
    <scope>NUCLEOTIDE SEQUENCE</scope>
    <source>
        <strain evidence="8">CHK189-12415</strain>
    </source>
</reference>
<dbReference type="GO" id="GO:0102559">
    <property type="term" value="F:peptide chain release factor N(5)-glutamine methyltransferase activity"/>
    <property type="evidence" value="ECO:0007669"/>
    <property type="project" value="UniProtKB-EC"/>
</dbReference>
<dbReference type="GO" id="GO:0032259">
    <property type="term" value="P:methylation"/>
    <property type="evidence" value="ECO:0007669"/>
    <property type="project" value="UniProtKB-KW"/>
</dbReference>
<organism evidence="8 9">
    <name type="scientific">Candidatus Faecivivens stercoravium</name>
    <dbReference type="NCBI Taxonomy" id="2840803"/>
    <lineage>
        <taxon>Bacteria</taxon>
        <taxon>Bacillati</taxon>
        <taxon>Bacillota</taxon>
        <taxon>Clostridia</taxon>
        <taxon>Eubacteriales</taxon>
        <taxon>Oscillospiraceae</taxon>
        <taxon>Oscillospiraceae incertae sedis</taxon>
        <taxon>Candidatus Faecivivens</taxon>
    </lineage>
</organism>
<dbReference type="PANTHER" id="PTHR18895">
    <property type="entry name" value="HEMK METHYLTRANSFERASE"/>
    <property type="match status" value="1"/>
</dbReference>
<evidence type="ECO:0000256" key="3">
    <source>
        <dbReference type="ARBA" id="ARBA00022691"/>
    </source>
</evidence>
<dbReference type="PROSITE" id="PS00092">
    <property type="entry name" value="N6_MTASE"/>
    <property type="match status" value="1"/>
</dbReference>
<comment type="caution">
    <text evidence="8">The sequence shown here is derived from an EMBL/GenBank/DDBJ whole genome shotgun (WGS) entry which is preliminary data.</text>
</comment>
<comment type="catalytic activity">
    <reaction evidence="4 5">
        <text>L-glutaminyl-[peptide chain release factor] + S-adenosyl-L-methionine = N(5)-methyl-L-glutaminyl-[peptide chain release factor] + S-adenosyl-L-homocysteine + H(+)</text>
        <dbReference type="Rhea" id="RHEA:42896"/>
        <dbReference type="Rhea" id="RHEA-COMP:10271"/>
        <dbReference type="Rhea" id="RHEA-COMP:10272"/>
        <dbReference type="ChEBI" id="CHEBI:15378"/>
        <dbReference type="ChEBI" id="CHEBI:30011"/>
        <dbReference type="ChEBI" id="CHEBI:57856"/>
        <dbReference type="ChEBI" id="CHEBI:59789"/>
        <dbReference type="ChEBI" id="CHEBI:61891"/>
        <dbReference type="EC" id="2.1.1.297"/>
    </reaction>
</comment>
<comment type="caution">
    <text evidence="5">Lacks conserved residue(s) required for the propagation of feature annotation.</text>
</comment>
<dbReference type="Proteomes" id="UP000824241">
    <property type="component" value="Unassembled WGS sequence"/>
</dbReference>
<dbReference type="Pfam" id="PF17827">
    <property type="entry name" value="PrmC_N"/>
    <property type="match status" value="1"/>
</dbReference>
<feature type="binding site" evidence="5">
    <location>
        <position position="159"/>
    </location>
    <ligand>
        <name>S-adenosyl-L-methionine</name>
        <dbReference type="ChEBI" id="CHEBI:59789"/>
    </ligand>
</feature>
<dbReference type="InterPro" id="IPR004556">
    <property type="entry name" value="HemK-like"/>
</dbReference>
<dbReference type="InterPro" id="IPR050320">
    <property type="entry name" value="N5-glutamine_MTase"/>
</dbReference>
<dbReference type="SUPFAM" id="SSF53335">
    <property type="entry name" value="S-adenosyl-L-methionine-dependent methyltransferases"/>
    <property type="match status" value="1"/>
</dbReference>
<dbReference type="NCBIfam" id="TIGR00536">
    <property type="entry name" value="hemK_fam"/>
    <property type="match status" value="1"/>
</dbReference>
<dbReference type="AlphaFoldDB" id="A0A9D1DVZ9"/>
<dbReference type="Pfam" id="PF05175">
    <property type="entry name" value="MTS"/>
    <property type="match status" value="1"/>
</dbReference>
<dbReference type="EC" id="2.1.1.297" evidence="5"/>
<dbReference type="InterPro" id="IPR002052">
    <property type="entry name" value="DNA_methylase_N6_adenine_CS"/>
</dbReference>
<feature type="domain" description="Release factor glutamine methyltransferase N-terminal" evidence="7">
    <location>
        <begin position="28"/>
        <end position="91"/>
    </location>
</feature>
<keyword evidence="1 5" id="KW-0489">Methyltransferase</keyword>
<proteinExistence type="inferred from homology"/>
<dbReference type="CDD" id="cd02440">
    <property type="entry name" value="AdoMet_MTases"/>
    <property type="match status" value="1"/>
</dbReference>
<feature type="domain" description="Methyltransferase small" evidence="6">
    <location>
        <begin position="127"/>
        <end position="210"/>
    </location>
</feature>
<feature type="binding site" evidence="5">
    <location>
        <position position="202"/>
    </location>
    <ligand>
        <name>S-adenosyl-L-methionine</name>
        <dbReference type="ChEBI" id="CHEBI:59789"/>
    </ligand>
</feature>